<proteinExistence type="predicted"/>
<feature type="region of interest" description="Disordered" evidence="4">
    <location>
        <begin position="110"/>
        <end position="130"/>
    </location>
</feature>
<gene>
    <name evidence="5" type="ORF">DBRI00130_LOCUS10607</name>
</gene>
<dbReference type="InterPro" id="IPR011990">
    <property type="entry name" value="TPR-like_helical_dom_sf"/>
</dbReference>
<feature type="compositionally biased region" description="Basic residues" evidence="4">
    <location>
        <begin position="65"/>
        <end position="77"/>
    </location>
</feature>
<protein>
    <recommendedName>
        <fullName evidence="6">MalT-like TPR region domain-containing protein</fullName>
    </recommendedName>
</protein>
<dbReference type="Gene3D" id="1.25.40.10">
    <property type="entry name" value="Tetratricopeptide repeat domain"/>
    <property type="match status" value="3"/>
</dbReference>
<feature type="compositionally biased region" description="Basic and acidic residues" evidence="4">
    <location>
        <begin position="11"/>
        <end position="22"/>
    </location>
</feature>
<dbReference type="AlphaFoldDB" id="A0A7S4VHX3"/>
<evidence type="ECO:0000256" key="2">
    <source>
        <dbReference type="ARBA" id="ARBA00022803"/>
    </source>
</evidence>
<keyword evidence="1" id="KW-0677">Repeat</keyword>
<evidence type="ECO:0000256" key="4">
    <source>
        <dbReference type="SAM" id="MobiDB-lite"/>
    </source>
</evidence>
<reference evidence="5" key="1">
    <citation type="submission" date="2021-01" db="EMBL/GenBank/DDBJ databases">
        <authorList>
            <person name="Corre E."/>
            <person name="Pelletier E."/>
            <person name="Niang G."/>
            <person name="Scheremetjew M."/>
            <person name="Finn R."/>
            <person name="Kale V."/>
            <person name="Holt S."/>
            <person name="Cochrane G."/>
            <person name="Meng A."/>
            <person name="Brown T."/>
            <person name="Cohen L."/>
        </authorList>
    </citation>
    <scope>NUCLEOTIDE SEQUENCE</scope>
    <source>
        <strain evidence="5">GSO104</strain>
    </source>
</reference>
<dbReference type="Pfam" id="PF13424">
    <property type="entry name" value="TPR_12"/>
    <property type="match status" value="1"/>
</dbReference>
<keyword evidence="2 3" id="KW-0802">TPR repeat</keyword>
<feature type="repeat" description="TPR" evidence="3">
    <location>
        <begin position="647"/>
        <end position="680"/>
    </location>
</feature>
<dbReference type="InterPro" id="IPR019734">
    <property type="entry name" value="TPR_rpt"/>
</dbReference>
<accession>A0A7S4VHX3</accession>
<dbReference type="PROSITE" id="PS50005">
    <property type="entry name" value="TPR"/>
    <property type="match status" value="3"/>
</dbReference>
<evidence type="ECO:0000313" key="5">
    <source>
        <dbReference type="EMBL" id="CAE4599023.1"/>
    </source>
</evidence>
<dbReference type="SUPFAM" id="SSF48452">
    <property type="entry name" value="TPR-like"/>
    <property type="match status" value="2"/>
</dbReference>
<feature type="repeat" description="TPR" evidence="3">
    <location>
        <begin position="555"/>
        <end position="588"/>
    </location>
</feature>
<dbReference type="PANTHER" id="PTHR45641">
    <property type="entry name" value="TETRATRICOPEPTIDE REPEAT PROTEIN (AFU_ORTHOLOGUE AFUA_6G03870)"/>
    <property type="match status" value="1"/>
</dbReference>
<sequence>MTIQNDGIQTKQEKSNVDDNKHHQNQHRIPDVIDTFSDSDCYSSVCSDITEHRSEPDPDLLLPPSRKKKEKKKKRKLGKSLKRLFVSSKSWRQDQQPDYIRINSIPSVVSDYTPSPERAEPTPEKINESSTNEAHLLYQHGVLYERHNAFHNAARSYMESIQIYESINDVKHAQEVRYSLSNIQHKVIFDIGDESLPLSLSIITHDKKIATHMPPALDSPKEERISLDDTTACATSYIVPYIAPTITSHPSERGMEQECGQEQAPVSFLPPSLLTSLPHVISSEDITTPSTASTATSTINFFSVSGTNSIMERDTTEEGYEKEPTSDLYIPLLLLLSQRQLLNLSSSDKEINPPLEKAKSSEPIHERCADTKIALELYNHGQIKFQKREYEEARSFFAEAILMTAQPKNEETNVELATMWEYHGESSFKLVGYSEATESYQKAIDLFSTEKENQECLARILSKKGNAQVLMGHCSSHAKHDYNASLQIWEDLLEKERLNKNVTNSRLCRVLYNIGVLYTKQENFEAAERLFREIITIYEEHCRDDDDLEIWDFAARANNSVGNIRFKAKSFQEAIAHYEAALELRKQNHNLNDKAENILDGEEITGLCTNLGKAYFQQRQLQKAMMLFERANRILMAEPHKNELSVAENWIQMGNVRFRQKEYDEARELYNDALQMQRKVLLHHDETHSIILRTRHDIALTYFKERQYEKGLDIMKDVLEKKKERGDCDLYLVKIHLDICQVFLKLRKCADVKDHLAAASLVMKENNIPENHFYMGEKRRYEAKLMCYLRR</sequence>
<dbReference type="SMART" id="SM00028">
    <property type="entry name" value="TPR"/>
    <property type="match status" value="9"/>
</dbReference>
<feature type="compositionally biased region" description="Low complexity" evidence="4">
    <location>
        <begin position="38"/>
        <end position="48"/>
    </location>
</feature>
<feature type="compositionally biased region" description="Polar residues" evidence="4">
    <location>
        <begin position="1"/>
        <end position="10"/>
    </location>
</feature>
<organism evidence="5">
    <name type="scientific">Ditylum brightwellii</name>
    <dbReference type="NCBI Taxonomy" id="49249"/>
    <lineage>
        <taxon>Eukaryota</taxon>
        <taxon>Sar</taxon>
        <taxon>Stramenopiles</taxon>
        <taxon>Ochrophyta</taxon>
        <taxon>Bacillariophyta</taxon>
        <taxon>Mediophyceae</taxon>
        <taxon>Lithodesmiophycidae</taxon>
        <taxon>Lithodesmiales</taxon>
        <taxon>Lithodesmiaceae</taxon>
        <taxon>Ditylum</taxon>
    </lineage>
</organism>
<evidence type="ECO:0008006" key="6">
    <source>
        <dbReference type="Google" id="ProtNLM"/>
    </source>
</evidence>
<evidence type="ECO:0000256" key="1">
    <source>
        <dbReference type="ARBA" id="ARBA00022737"/>
    </source>
</evidence>
<dbReference type="EMBL" id="HBNS01013145">
    <property type="protein sequence ID" value="CAE4599023.1"/>
    <property type="molecule type" value="Transcribed_RNA"/>
</dbReference>
<dbReference type="Pfam" id="PF13181">
    <property type="entry name" value="TPR_8"/>
    <property type="match status" value="3"/>
</dbReference>
<dbReference type="Pfam" id="PF13374">
    <property type="entry name" value="TPR_10"/>
    <property type="match status" value="1"/>
</dbReference>
<feature type="compositionally biased region" description="Basic and acidic residues" evidence="4">
    <location>
        <begin position="117"/>
        <end position="127"/>
    </location>
</feature>
<dbReference type="PANTHER" id="PTHR45641:SF19">
    <property type="entry name" value="NEPHROCYSTIN-3"/>
    <property type="match status" value="1"/>
</dbReference>
<feature type="repeat" description="TPR" evidence="3">
    <location>
        <begin position="508"/>
        <end position="541"/>
    </location>
</feature>
<feature type="region of interest" description="Disordered" evidence="4">
    <location>
        <begin position="1"/>
        <end position="77"/>
    </location>
</feature>
<name>A0A7S4VHX3_9STRA</name>
<evidence type="ECO:0000256" key="3">
    <source>
        <dbReference type="PROSITE-ProRule" id="PRU00339"/>
    </source>
</evidence>